<dbReference type="GO" id="GO:0003700">
    <property type="term" value="F:DNA-binding transcription factor activity"/>
    <property type="evidence" value="ECO:0007669"/>
    <property type="project" value="InterPro"/>
</dbReference>
<dbReference type="EMBL" id="JAPMSZ010000010">
    <property type="protein sequence ID" value="KAJ5086597.1"/>
    <property type="molecule type" value="Genomic_DNA"/>
</dbReference>
<keyword evidence="4" id="KW-1185">Reference proteome</keyword>
<dbReference type="PROSITE" id="PS00036">
    <property type="entry name" value="BZIP_BASIC"/>
    <property type="match status" value="1"/>
</dbReference>
<dbReference type="GeneID" id="81397598"/>
<reference evidence="3" key="2">
    <citation type="journal article" date="2023" name="IMA Fungus">
        <title>Comparative genomic study of the Penicillium genus elucidates a diverse pangenome and 15 lateral gene transfer events.</title>
        <authorList>
            <person name="Petersen C."/>
            <person name="Sorensen T."/>
            <person name="Nielsen M.R."/>
            <person name="Sondergaard T.E."/>
            <person name="Sorensen J.L."/>
            <person name="Fitzpatrick D.A."/>
            <person name="Frisvad J.C."/>
            <person name="Nielsen K.L."/>
        </authorList>
    </citation>
    <scope>NUCLEOTIDE SEQUENCE</scope>
    <source>
        <strain evidence="3">IBT 34128</strain>
    </source>
</reference>
<evidence type="ECO:0000313" key="3">
    <source>
        <dbReference type="EMBL" id="KAJ5086597.1"/>
    </source>
</evidence>
<comment type="caution">
    <text evidence="3">The sequence shown here is derived from an EMBL/GenBank/DDBJ whole genome shotgun (WGS) entry which is preliminary data.</text>
</comment>
<reference evidence="3" key="1">
    <citation type="submission" date="2022-11" db="EMBL/GenBank/DDBJ databases">
        <authorList>
            <person name="Petersen C."/>
        </authorList>
    </citation>
    <scope>NUCLEOTIDE SEQUENCE</scope>
    <source>
        <strain evidence="3">IBT 34128</strain>
    </source>
</reference>
<evidence type="ECO:0000256" key="1">
    <source>
        <dbReference type="SAM" id="MobiDB-lite"/>
    </source>
</evidence>
<sequence>MFLTYPDGKNLPGLKGRCKRLRNQSLTPTFADELQHLLESEGFGSDFTLGPLPSSELTPELGMLSGSTLDAGTTVSPQSLVLDGTMPPSTTFSGLSSPGSFESATHSADPSPYIANVSGVPGEASPDLASAALFHTDSVVPTAGALSEQPAKAESEVPAPSAQTSPASVYRPAPTNPRKRKSLSPLEGRLHSMDPEEQRRARNTQAARTSRQKKVARQKAADDRIRELEATVAHQDEELKDADAAVKTLRTYYQTLEDIVCATKRDLDKARRVVDEQAEEIAKLRHLLGDLGGPGGDNDEE</sequence>
<organism evidence="3 4">
    <name type="scientific">Penicillium alfredii</name>
    <dbReference type="NCBI Taxonomy" id="1506179"/>
    <lineage>
        <taxon>Eukaryota</taxon>
        <taxon>Fungi</taxon>
        <taxon>Dikarya</taxon>
        <taxon>Ascomycota</taxon>
        <taxon>Pezizomycotina</taxon>
        <taxon>Eurotiomycetes</taxon>
        <taxon>Eurotiomycetidae</taxon>
        <taxon>Eurotiales</taxon>
        <taxon>Aspergillaceae</taxon>
        <taxon>Penicillium</taxon>
    </lineage>
</organism>
<dbReference type="InterPro" id="IPR046347">
    <property type="entry name" value="bZIP_sf"/>
</dbReference>
<feature type="compositionally biased region" description="Basic and acidic residues" evidence="1">
    <location>
        <begin position="188"/>
        <end position="200"/>
    </location>
</feature>
<name>A0A9W9JZG3_9EURO</name>
<dbReference type="OrthoDB" id="5419235at2759"/>
<protein>
    <recommendedName>
        <fullName evidence="2">BZIP domain-containing protein</fullName>
    </recommendedName>
</protein>
<dbReference type="CDD" id="cd12193">
    <property type="entry name" value="bZIP_GCN4"/>
    <property type="match status" value="1"/>
</dbReference>
<dbReference type="RefSeq" id="XP_056508722.1">
    <property type="nucleotide sequence ID" value="XM_056658429.1"/>
</dbReference>
<evidence type="ECO:0000313" key="4">
    <source>
        <dbReference type="Proteomes" id="UP001141434"/>
    </source>
</evidence>
<feature type="region of interest" description="Disordered" evidence="1">
    <location>
        <begin position="78"/>
        <end position="119"/>
    </location>
</feature>
<evidence type="ECO:0000259" key="2">
    <source>
        <dbReference type="PROSITE" id="PS00036"/>
    </source>
</evidence>
<gene>
    <name evidence="3" type="ORF">NUU61_007904</name>
</gene>
<proteinExistence type="predicted"/>
<feature type="region of interest" description="Disordered" evidence="1">
    <location>
        <begin position="144"/>
        <end position="223"/>
    </location>
</feature>
<dbReference type="InterPro" id="IPR004827">
    <property type="entry name" value="bZIP"/>
</dbReference>
<dbReference type="AlphaFoldDB" id="A0A9W9JZG3"/>
<accession>A0A9W9JZG3</accession>
<feature type="domain" description="BZIP" evidence="2">
    <location>
        <begin position="199"/>
        <end position="213"/>
    </location>
</feature>
<feature type="compositionally biased region" description="Polar residues" evidence="1">
    <location>
        <begin position="87"/>
        <end position="108"/>
    </location>
</feature>
<dbReference type="Proteomes" id="UP001141434">
    <property type="component" value="Unassembled WGS sequence"/>
</dbReference>
<dbReference type="SUPFAM" id="SSF57959">
    <property type="entry name" value="Leucine zipper domain"/>
    <property type="match status" value="1"/>
</dbReference>
<dbReference type="Gene3D" id="3.30.160.60">
    <property type="entry name" value="Classic Zinc Finger"/>
    <property type="match status" value="1"/>
</dbReference>